<proteinExistence type="predicted"/>
<dbReference type="STRING" id="135208.A0A4Y9ZLU5"/>
<comment type="caution">
    <text evidence="2">The sequence shown here is derived from an EMBL/GenBank/DDBJ whole genome shotgun (WGS) entry which is preliminary data.</text>
</comment>
<evidence type="ECO:0000259" key="1">
    <source>
        <dbReference type="Pfam" id="PF12937"/>
    </source>
</evidence>
<dbReference type="AlphaFoldDB" id="A0A4Y9ZLU5"/>
<dbReference type="OrthoDB" id="2890556at2759"/>
<dbReference type="InterPro" id="IPR032675">
    <property type="entry name" value="LRR_dom_sf"/>
</dbReference>
<reference evidence="2 3" key="1">
    <citation type="submission" date="2019-02" db="EMBL/GenBank/DDBJ databases">
        <title>Genome sequencing of the rare red list fungi Hericium alpestre (H. flagellum).</title>
        <authorList>
            <person name="Buettner E."/>
            <person name="Kellner H."/>
        </authorList>
    </citation>
    <scope>NUCLEOTIDE SEQUENCE [LARGE SCALE GENOMIC DNA]</scope>
    <source>
        <strain evidence="2 3">DSM 108284</strain>
    </source>
</reference>
<dbReference type="Pfam" id="PF12937">
    <property type="entry name" value="F-box-like"/>
    <property type="match status" value="1"/>
</dbReference>
<name>A0A4Y9ZLU5_9AGAM</name>
<dbReference type="InterPro" id="IPR036047">
    <property type="entry name" value="F-box-like_dom_sf"/>
</dbReference>
<protein>
    <recommendedName>
        <fullName evidence="1">F-box domain-containing protein</fullName>
    </recommendedName>
</protein>
<organism evidence="2 3">
    <name type="scientific">Hericium alpestre</name>
    <dbReference type="NCBI Taxonomy" id="135208"/>
    <lineage>
        <taxon>Eukaryota</taxon>
        <taxon>Fungi</taxon>
        <taxon>Dikarya</taxon>
        <taxon>Basidiomycota</taxon>
        <taxon>Agaricomycotina</taxon>
        <taxon>Agaricomycetes</taxon>
        <taxon>Russulales</taxon>
        <taxon>Hericiaceae</taxon>
        <taxon>Hericium</taxon>
    </lineage>
</organism>
<dbReference type="InterPro" id="IPR001810">
    <property type="entry name" value="F-box_dom"/>
</dbReference>
<dbReference type="Gene3D" id="3.80.10.10">
    <property type="entry name" value="Ribonuclease Inhibitor"/>
    <property type="match status" value="1"/>
</dbReference>
<dbReference type="Gene3D" id="1.20.1280.50">
    <property type="match status" value="1"/>
</dbReference>
<evidence type="ECO:0000313" key="2">
    <source>
        <dbReference type="EMBL" id="TFY74933.1"/>
    </source>
</evidence>
<dbReference type="SUPFAM" id="SSF81383">
    <property type="entry name" value="F-box domain"/>
    <property type="match status" value="1"/>
</dbReference>
<keyword evidence="3" id="KW-1185">Reference proteome</keyword>
<evidence type="ECO:0000313" key="3">
    <source>
        <dbReference type="Proteomes" id="UP000298061"/>
    </source>
</evidence>
<accession>A0A4Y9ZLU5</accession>
<dbReference type="SUPFAM" id="SSF52047">
    <property type="entry name" value="RNI-like"/>
    <property type="match status" value="1"/>
</dbReference>
<feature type="domain" description="F-box" evidence="1">
    <location>
        <begin position="36"/>
        <end position="96"/>
    </location>
</feature>
<sequence>MVNRTRNMLLADLKAIQHLATLTTARINDLSITAWLPVEVLMHIFSTLTECDPPSSKSLKDSKSGKKPHLGWINATHVCRRWRQVALSVPALWTNVRALQTGPWMNEMLARSKLVPFTLSVCIAGDPEACGIVLKAVGPEYISHMKGLHLFGKGHKSDGSLYEYGTEVLANLKHPAPMLESLVLNNVTGSAVLRRDIFACEVPRLRRVAIRKCEGIHWDAPYLRNLTDLDLSFDQNCQTAELLALLKESPMLETLKIAWRKPRAPRTDLPNEKVSLPSLKQFCLDCRADAQCAEFLACLITPSTAQRTFKFYSPDAVQSHRIISLATGFVDATGVASRPSPSQVQINYDKGPRHSQLKLSLVLESEEKHPCLSLLWGTSSSALPAHDIAAVQQLLGSFDARRLTFVAVVSEGIDAALRSVFKDAFSRLPAVSKVALRGRGVGPLLSLLEATCPLPPDAEIADVDESTWPSSFLFPRLRALQVTNGLDETTSNGPGAGPSLGSLLLSVVQKREALGEPIHTLGGVLCEGRDPLLRRLQAHVEVMYCERCQTIFD</sequence>
<gene>
    <name evidence="2" type="ORF">EWM64_g9080</name>
</gene>
<dbReference type="EMBL" id="SFCI01001798">
    <property type="protein sequence ID" value="TFY74933.1"/>
    <property type="molecule type" value="Genomic_DNA"/>
</dbReference>
<dbReference type="Proteomes" id="UP000298061">
    <property type="component" value="Unassembled WGS sequence"/>
</dbReference>